<dbReference type="SUPFAM" id="SSF49842">
    <property type="entry name" value="TNF-like"/>
    <property type="match status" value="1"/>
</dbReference>
<evidence type="ECO:0000259" key="5">
    <source>
        <dbReference type="PROSITE" id="PS50871"/>
    </source>
</evidence>
<feature type="domain" description="C1q" evidence="5">
    <location>
        <begin position="124"/>
        <end position="261"/>
    </location>
</feature>
<evidence type="ECO:0000256" key="2">
    <source>
        <dbReference type="ARBA" id="ARBA00022525"/>
    </source>
</evidence>
<keyword evidence="7" id="KW-1185">Reference proteome</keyword>
<feature type="signal peptide" evidence="4">
    <location>
        <begin position="1"/>
        <end position="19"/>
    </location>
</feature>
<name>A0A3B4AQ46_9GOBI</name>
<comment type="subcellular location">
    <subcellularLocation>
        <location evidence="1">Secreted</location>
    </subcellularLocation>
</comment>
<dbReference type="SMART" id="SM00110">
    <property type="entry name" value="C1Q"/>
    <property type="match status" value="1"/>
</dbReference>
<dbReference type="Ensembl" id="ENSPMGT00000020066.1">
    <property type="protein sequence ID" value="ENSPMGP00000018820.1"/>
    <property type="gene ID" value="ENSPMGG00000015331.1"/>
</dbReference>
<dbReference type="InterPro" id="IPR050822">
    <property type="entry name" value="Cerebellin_Synaptic_Org"/>
</dbReference>
<sequence>MAFVTITVFFLLFLSGLWAEEGVITQDNGKSNITVDVWAELKELRDMVITLKGELTNNNNKIEKLEEEKTGDAIYIKYMYVCVTDINTITVIKALDSRLSASESEVQELKRQLTVNDCEYSINAGTPKVAFSLGLTDNGNIGPFSTAVTLKFSKVFTNFGQAYNPHTGVFTAPVHGVYYFQFRLFCHSVHKYTGVIIYHNSNRVTMTVGYSYDNGYVDVVNGLVLELEKGDVVYLNLPVNYVVYDSVDNHSTFSGFLIFPL</sequence>
<dbReference type="InterPro" id="IPR001073">
    <property type="entry name" value="C1q_dom"/>
</dbReference>
<keyword evidence="3 4" id="KW-0732">Signal</keyword>
<accession>A0A3B4AQ46</accession>
<evidence type="ECO:0000313" key="7">
    <source>
        <dbReference type="Proteomes" id="UP000261520"/>
    </source>
</evidence>
<dbReference type="PANTHER" id="PTHR22923:SF102">
    <property type="entry name" value="CEREBELLIN 13-RELATED"/>
    <property type="match status" value="1"/>
</dbReference>
<dbReference type="Pfam" id="PF00386">
    <property type="entry name" value="C1q"/>
    <property type="match status" value="1"/>
</dbReference>
<feature type="chain" id="PRO_5017376791" description="C1q domain-containing protein" evidence="4">
    <location>
        <begin position="20"/>
        <end position="261"/>
    </location>
</feature>
<dbReference type="Gene3D" id="2.60.120.40">
    <property type="match status" value="1"/>
</dbReference>
<keyword evidence="2" id="KW-0964">Secreted</keyword>
<dbReference type="PANTHER" id="PTHR22923">
    <property type="entry name" value="CEREBELLIN-RELATED"/>
    <property type="match status" value="1"/>
</dbReference>
<proteinExistence type="predicted"/>
<dbReference type="PRINTS" id="PR00007">
    <property type="entry name" value="COMPLEMNTC1Q"/>
</dbReference>
<dbReference type="STRING" id="409849.ENSPMGP00000018820"/>
<evidence type="ECO:0000256" key="3">
    <source>
        <dbReference type="ARBA" id="ARBA00022729"/>
    </source>
</evidence>
<evidence type="ECO:0000256" key="1">
    <source>
        <dbReference type="ARBA" id="ARBA00004613"/>
    </source>
</evidence>
<reference evidence="6" key="1">
    <citation type="submission" date="2025-08" db="UniProtKB">
        <authorList>
            <consortium name="Ensembl"/>
        </authorList>
    </citation>
    <scope>IDENTIFICATION</scope>
</reference>
<organism evidence="6 7">
    <name type="scientific">Periophthalmus magnuspinnatus</name>
    <dbReference type="NCBI Taxonomy" id="409849"/>
    <lineage>
        <taxon>Eukaryota</taxon>
        <taxon>Metazoa</taxon>
        <taxon>Chordata</taxon>
        <taxon>Craniata</taxon>
        <taxon>Vertebrata</taxon>
        <taxon>Euteleostomi</taxon>
        <taxon>Actinopterygii</taxon>
        <taxon>Neopterygii</taxon>
        <taxon>Teleostei</taxon>
        <taxon>Neoteleostei</taxon>
        <taxon>Acanthomorphata</taxon>
        <taxon>Gobiaria</taxon>
        <taxon>Gobiiformes</taxon>
        <taxon>Gobioidei</taxon>
        <taxon>Gobiidae</taxon>
        <taxon>Oxudercinae</taxon>
        <taxon>Periophthalmus</taxon>
    </lineage>
</organism>
<dbReference type="InterPro" id="IPR008983">
    <property type="entry name" value="Tumour_necrosis_fac-like_dom"/>
</dbReference>
<reference evidence="6" key="2">
    <citation type="submission" date="2025-09" db="UniProtKB">
        <authorList>
            <consortium name="Ensembl"/>
        </authorList>
    </citation>
    <scope>IDENTIFICATION</scope>
</reference>
<dbReference type="Proteomes" id="UP000261520">
    <property type="component" value="Unplaced"/>
</dbReference>
<protein>
    <recommendedName>
        <fullName evidence="5">C1q domain-containing protein</fullName>
    </recommendedName>
</protein>
<dbReference type="PROSITE" id="PS50871">
    <property type="entry name" value="C1Q"/>
    <property type="match status" value="1"/>
</dbReference>
<evidence type="ECO:0000313" key="6">
    <source>
        <dbReference type="Ensembl" id="ENSPMGP00000018820.1"/>
    </source>
</evidence>
<dbReference type="AlphaFoldDB" id="A0A3B4AQ46"/>
<evidence type="ECO:0000256" key="4">
    <source>
        <dbReference type="SAM" id="SignalP"/>
    </source>
</evidence>
<dbReference type="GO" id="GO:0005576">
    <property type="term" value="C:extracellular region"/>
    <property type="evidence" value="ECO:0007669"/>
    <property type="project" value="UniProtKB-SubCell"/>
</dbReference>